<keyword evidence="1" id="KW-1133">Transmembrane helix</keyword>
<feature type="domain" description="Inner membrane protein YgaP-like transmembrane" evidence="2">
    <location>
        <begin position="1"/>
        <end position="69"/>
    </location>
</feature>
<dbReference type="STRING" id="670154.SAMN04488002_0109"/>
<proteinExistence type="predicted"/>
<sequence>MATNVGKIDRVFRLILGIVLVAAPFVSGMALFNSTIVTAISLIAGVVMLVTAAARTCPLYSIFGIKTCKV</sequence>
<evidence type="ECO:0000313" key="4">
    <source>
        <dbReference type="Proteomes" id="UP000199658"/>
    </source>
</evidence>
<dbReference type="AlphaFoldDB" id="A0A1I6FQT6"/>
<reference evidence="4" key="1">
    <citation type="submission" date="2016-10" db="EMBL/GenBank/DDBJ databases">
        <authorList>
            <person name="Varghese N."/>
            <person name="Submissions S."/>
        </authorList>
    </citation>
    <scope>NUCLEOTIDE SEQUENCE [LARGE SCALE GENOMIC DNA]</scope>
    <source>
        <strain evidence="4">DSM 26921</strain>
    </source>
</reference>
<keyword evidence="1" id="KW-0812">Transmembrane</keyword>
<organism evidence="3 4">
    <name type="scientific">Litoreibacter janthinus</name>
    <dbReference type="NCBI Taxonomy" id="670154"/>
    <lineage>
        <taxon>Bacteria</taxon>
        <taxon>Pseudomonadati</taxon>
        <taxon>Pseudomonadota</taxon>
        <taxon>Alphaproteobacteria</taxon>
        <taxon>Rhodobacterales</taxon>
        <taxon>Roseobacteraceae</taxon>
        <taxon>Litoreibacter</taxon>
    </lineage>
</organism>
<feature type="transmembrane region" description="Helical" evidence="1">
    <location>
        <begin position="38"/>
        <end position="63"/>
    </location>
</feature>
<evidence type="ECO:0000256" key="1">
    <source>
        <dbReference type="SAM" id="Phobius"/>
    </source>
</evidence>
<keyword evidence="1" id="KW-0472">Membrane</keyword>
<accession>A0A1I6FQT6</accession>
<feature type="transmembrane region" description="Helical" evidence="1">
    <location>
        <begin position="12"/>
        <end position="32"/>
    </location>
</feature>
<name>A0A1I6FQT6_9RHOB</name>
<keyword evidence="4" id="KW-1185">Reference proteome</keyword>
<dbReference type="Pfam" id="PF11127">
    <property type="entry name" value="YgaP-like_TM"/>
    <property type="match status" value="1"/>
</dbReference>
<dbReference type="EMBL" id="FOYO01000001">
    <property type="protein sequence ID" value="SFR32315.1"/>
    <property type="molecule type" value="Genomic_DNA"/>
</dbReference>
<gene>
    <name evidence="3" type="ORF">SAMN04488002_0109</name>
</gene>
<protein>
    <recommendedName>
        <fullName evidence="2">Inner membrane protein YgaP-like transmembrane domain-containing protein</fullName>
    </recommendedName>
</protein>
<evidence type="ECO:0000259" key="2">
    <source>
        <dbReference type="Pfam" id="PF11127"/>
    </source>
</evidence>
<evidence type="ECO:0000313" key="3">
    <source>
        <dbReference type="EMBL" id="SFR32315.1"/>
    </source>
</evidence>
<dbReference type="Proteomes" id="UP000199658">
    <property type="component" value="Unassembled WGS sequence"/>
</dbReference>
<dbReference type="RefSeq" id="WP_090211147.1">
    <property type="nucleotide sequence ID" value="NZ_FOYO01000001.1"/>
</dbReference>
<dbReference type="InterPro" id="IPR021309">
    <property type="entry name" value="YgaP-like_TM"/>
</dbReference>
<dbReference type="OrthoDB" id="9804804at2"/>